<proteinExistence type="predicted"/>
<evidence type="ECO:0000313" key="2">
    <source>
        <dbReference type="EMBL" id="SDC36280.1"/>
    </source>
</evidence>
<accession>A0A1G6KYX9</accession>
<keyword evidence="1" id="KW-0812">Transmembrane</keyword>
<dbReference type="OrthoDB" id="2365105at2"/>
<evidence type="ECO:0000313" key="3">
    <source>
        <dbReference type="Proteomes" id="UP000198666"/>
    </source>
</evidence>
<keyword evidence="1" id="KW-0472">Membrane</keyword>
<reference evidence="3" key="1">
    <citation type="submission" date="2016-10" db="EMBL/GenBank/DDBJ databases">
        <authorList>
            <person name="Varghese N."/>
            <person name="Submissions S."/>
        </authorList>
    </citation>
    <scope>NUCLEOTIDE SEQUENCE [LARGE SCALE GENOMIC DNA]</scope>
    <source>
        <strain evidence="3">DSM 21620</strain>
    </source>
</reference>
<evidence type="ECO:0000256" key="1">
    <source>
        <dbReference type="SAM" id="Phobius"/>
    </source>
</evidence>
<keyword evidence="3" id="KW-1185">Reference proteome</keyword>
<dbReference type="STRING" id="361279.SAMN05421663_102194"/>
<feature type="transmembrane region" description="Helical" evidence="1">
    <location>
        <begin position="77"/>
        <end position="110"/>
    </location>
</feature>
<dbReference type="EMBL" id="FMZB01000002">
    <property type="protein sequence ID" value="SDC36280.1"/>
    <property type="molecule type" value="Genomic_DNA"/>
</dbReference>
<gene>
    <name evidence="2" type="ORF">SAMN05421663_102194</name>
</gene>
<dbReference type="Proteomes" id="UP000198666">
    <property type="component" value="Unassembled WGS sequence"/>
</dbReference>
<keyword evidence="1" id="KW-1133">Transmembrane helix</keyword>
<protein>
    <submittedName>
        <fullName evidence="2">Uncharacterized protein</fullName>
    </submittedName>
</protein>
<name>A0A1G6KYX9_9BACI</name>
<sequence length="122" mass="13260">MSITVKRNTGMMGGLSKVDLIVNGQRTAKLADSEGTTVSPGEGAVKLQAKQWFFGSKELEVYDDANVEVRINMTALFFLLAAMVCLILGVMIAPFLTAVAGVLLIVCIIYSSKNWFQLIKVE</sequence>
<organism evidence="2 3">
    <name type="scientific">Terribacillus halophilus</name>
    <dbReference type="NCBI Taxonomy" id="361279"/>
    <lineage>
        <taxon>Bacteria</taxon>
        <taxon>Bacillati</taxon>
        <taxon>Bacillota</taxon>
        <taxon>Bacilli</taxon>
        <taxon>Bacillales</taxon>
        <taxon>Bacillaceae</taxon>
        <taxon>Terribacillus</taxon>
    </lineage>
</organism>
<dbReference type="AlphaFoldDB" id="A0A1G6KYX9"/>
<dbReference type="RefSeq" id="WP_093726043.1">
    <property type="nucleotide sequence ID" value="NZ_FMZB01000002.1"/>
</dbReference>